<dbReference type="PROSITE" id="PS50158">
    <property type="entry name" value="ZF_CCHC"/>
    <property type="match status" value="1"/>
</dbReference>
<evidence type="ECO:0000259" key="3">
    <source>
        <dbReference type="PROSITE" id="PS50158"/>
    </source>
</evidence>
<dbReference type="AlphaFoldDB" id="A0AA38P2F6"/>
<dbReference type="PANTHER" id="PTHR34222:SF79">
    <property type="entry name" value="RETROVIRUS-RELATED POL POLYPROTEIN FROM TRANSPOSON TNT 1-94"/>
    <property type="match status" value="1"/>
</dbReference>
<keyword evidence="1" id="KW-0862">Zinc</keyword>
<dbReference type="InterPro" id="IPR001878">
    <property type="entry name" value="Znf_CCHC"/>
</dbReference>
<gene>
    <name evidence="4" type="ORF">F5878DRAFT_629015</name>
</gene>
<dbReference type="GO" id="GO:0003676">
    <property type="term" value="F:nucleic acid binding"/>
    <property type="evidence" value="ECO:0007669"/>
    <property type="project" value="InterPro"/>
</dbReference>
<name>A0AA38P2F6_9AGAR</name>
<evidence type="ECO:0000256" key="1">
    <source>
        <dbReference type="PROSITE-ProRule" id="PRU00047"/>
    </source>
</evidence>
<evidence type="ECO:0000256" key="2">
    <source>
        <dbReference type="SAM" id="MobiDB-lite"/>
    </source>
</evidence>
<dbReference type="Proteomes" id="UP001163846">
    <property type="component" value="Unassembled WGS sequence"/>
</dbReference>
<reference evidence="4" key="1">
    <citation type="submission" date="2022-08" db="EMBL/GenBank/DDBJ databases">
        <authorList>
            <consortium name="DOE Joint Genome Institute"/>
            <person name="Min B."/>
            <person name="Riley R."/>
            <person name="Sierra-Patev S."/>
            <person name="Naranjo-Ortiz M."/>
            <person name="Looney B."/>
            <person name="Konkel Z."/>
            <person name="Slot J.C."/>
            <person name="Sakamoto Y."/>
            <person name="Steenwyk J.L."/>
            <person name="Rokas A."/>
            <person name="Carro J."/>
            <person name="Camarero S."/>
            <person name="Ferreira P."/>
            <person name="Molpeceres G."/>
            <person name="Ruiz-Duenas F.J."/>
            <person name="Serrano A."/>
            <person name="Henrissat B."/>
            <person name="Drula E."/>
            <person name="Hughes K.W."/>
            <person name="Mata J.L."/>
            <person name="Ishikawa N.K."/>
            <person name="Vargas-Isla R."/>
            <person name="Ushijima S."/>
            <person name="Smith C.A."/>
            <person name="Ahrendt S."/>
            <person name="Andreopoulos W."/>
            <person name="He G."/>
            <person name="Labutti K."/>
            <person name="Lipzen A."/>
            <person name="Ng V."/>
            <person name="Sandor L."/>
            <person name="Barry K."/>
            <person name="Martinez A.T."/>
            <person name="Xiao Y."/>
            <person name="Gibbons J.G."/>
            <person name="Terashima K."/>
            <person name="Hibbett D.S."/>
            <person name="Grigoriev I.V."/>
        </authorList>
    </citation>
    <scope>NUCLEOTIDE SEQUENCE</scope>
    <source>
        <strain evidence="4">TFB9207</strain>
    </source>
</reference>
<keyword evidence="1" id="KW-0863">Zinc-finger</keyword>
<dbReference type="Pfam" id="PF14223">
    <property type="entry name" value="Retrotran_gag_2"/>
    <property type="match status" value="1"/>
</dbReference>
<protein>
    <recommendedName>
        <fullName evidence="3">CCHC-type domain-containing protein</fullName>
    </recommendedName>
</protein>
<organism evidence="4 5">
    <name type="scientific">Lentinula raphanica</name>
    <dbReference type="NCBI Taxonomy" id="153919"/>
    <lineage>
        <taxon>Eukaryota</taxon>
        <taxon>Fungi</taxon>
        <taxon>Dikarya</taxon>
        <taxon>Basidiomycota</taxon>
        <taxon>Agaricomycotina</taxon>
        <taxon>Agaricomycetes</taxon>
        <taxon>Agaricomycetidae</taxon>
        <taxon>Agaricales</taxon>
        <taxon>Marasmiineae</taxon>
        <taxon>Omphalotaceae</taxon>
        <taxon>Lentinula</taxon>
    </lineage>
</organism>
<proteinExistence type="predicted"/>
<evidence type="ECO:0000313" key="4">
    <source>
        <dbReference type="EMBL" id="KAJ3835044.1"/>
    </source>
</evidence>
<dbReference type="GO" id="GO:0008270">
    <property type="term" value="F:zinc ion binding"/>
    <property type="evidence" value="ECO:0007669"/>
    <property type="project" value="UniProtKB-KW"/>
</dbReference>
<keyword evidence="1" id="KW-0479">Metal-binding</keyword>
<feature type="region of interest" description="Disordered" evidence="2">
    <location>
        <begin position="269"/>
        <end position="291"/>
    </location>
</feature>
<feature type="domain" description="CCHC-type" evidence="3">
    <location>
        <begin position="242"/>
        <end position="255"/>
    </location>
</feature>
<sequence length="370" mass="40444">MGIASHHIASLENVELISPSTYGSVSKIWNMFFTGIGANYVREFTDKVPTAPVDKTAIDTELVLIIYARVHPDYHHHLDGLTSGLKIWHAVRDFCVTTNLQNQVNIWHRFTHVHHDIDRPIGVYISQVDSLVRALEGFGYRPSTTFHLYTLLDNLDSTYRSVRSAIYNMSPIPTLETVKAKIASECVDHADLDSDDPVVKTEGAYAARFGSSQYPHRSGGSNRTSGDDGKFQWCSANHPDQCRRCGRTGHISDRCIHDMPQHVKDWVISGAPKSGRNHSDDSDTTAAASVAEADSPPMAFAASAQSGTLSGPLPGRATHSHANALEHAFNLVAAAQVGKISVDRGVLQAAFKCIEGNAEAYAREQINLGE</sequence>
<dbReference type="PANTHER" id="PTHR34222">
    <property type="entry name" value="GAG_PRE-INTEGRS DOMAIN-CONTAINING PROTEIN"/>
    <property type="match status" value="1"/>
</dbReference>
<accession>A0AA38P2F6</accession>
<dbReference type="EMBL" id="MU806454">
    <property type="protein sequence ID" value="KAJ3835044.1"/>
    <property type="molecule type" value="Genomic_DNA"/>
</dbReference>
<comment type="caution">
    <text evidence="4">The sequence shown here is derived from an EMBL/GenBank/DDBJ whole genome shotgun (WGS) entry which is preliminary data.</text>
</comment>
<keyword evidence="5" id="KW-1185">Reference proteome</keyword>
<evidence type="ECO:0000313" key="5">
    <source>
        <dbReference type="Proteomes" id="UP001163846"/>
    </source>
</evidence>